<dbReference type="AlphaFoldDB" id="A0AA46TIS3"/>
<accession>A0AA46TIS3</accession>
<keyword evidence="4" id="KW-1185">Reference proteome</keyword>
<dbReference type="SUPFAM" id="SSF56529">
    <property type="entry name" value="FAH"/>
    <property type="match status" value="1"/>
</dbReference>
<dbReference type="KEGG" id="sgrg:L0C25_03305"/>
<dbReference type="InterPro" id="IPR036663">
    <property type="entry name" value="Fumarylacetoacetase_C_sf"/>
</dbReference>
<evidence type="ECO:0000313" key="3">
    <source>
        <dbReference type="EMBL" id="UYM06114.1"/>
    </source>
</evidence>
<dbReference type="InterPro" id="IPR011234">
    <property type="entry name" value="Fumarylacetoacetase-like_C"/>
</dbReference>
<gene>
    <name evidence="3" type="ORF">L0C25_03305</name>
</gene>
<dbReference type="GO" id="GO:0008684">
    <property type="term" value="F:2-oxopent-4-enoate hydratase activity"/>
    <property type="evidence" value="ECO:0007669"/>
    <property type="project" value="TreeGrafter"/>
</dbReference>
<dbReference type="PANTHER" id="PTHR30143">
    <property type="entry name" value="ACID HYDRATASE"/>
    <property type="match status" value="1"/>
</dbReference>
<dbReference type="GO" id="GO:0016787">
    <property type="term" value="F:hydrolase activity"/>
    <property type="evidence" value="ECO:0007669"/>
    <property type="project" value="UniProtKB-KW"/>
</dbReference>
<sequence>MTTPSTHAAADLLWNAWQAGETLPALPAALRPTDAAAAMEIQRAVTATIGPTIGWKVAATSAASQAYLGVDGPLPGAMHARFQYAPGESMSLAGQTMRVAEPEFAFRMGRAIAGDASRPEILDAVESLHVAVEVPDTRYADLGAVDGLQILADGSCTGSFVLGPQIDDWQGLDLSTQAMTIDVNGARFSEGSGAAALGDPRISLCWLVTELARFDLALRPGDIVTTGTAAPPAPVTPGDAVTAEVAGIAQLTVQFTS</sequence>
<dbReference type="GO" id="GO:0005737">
    <property type="term" value="C:cytoplasm"/>
    <property type="evidence" value="ECO:0007669"/>
    <property type="project" value="TreeGrafter"/>
</dbReference>
<keyword evidence="1" id="KW-0456">Lyase</keyword>
<evidence type="ECO:0000256" key="1">
    <source>
        <dbReference type="ARBA" id="ARBA00023239"/>
    </source>
</evidence>
<feature type="domain" description="Fumarylacetoacetase-like C-terminal" evidence="2">
    <location>
        <begin position="95"/>
        <end position="254"/>
    </location>
</feature>
<dbReference type="InterPro" id="IPR050772">
    <property type="entry name" value="Hydratase-Decarb/MhpD_sf"/>
</dbReference>
<reference evidence="3" key="1">
    <citation type="submission" date="2022-01" db="EMBL/GenBank/DDBJ databases">
        <title>Nocardioidaceae gen. sp. A5X3R13.</title>
        <authorList>
            <person name="Lopez Marin M.A."/>
            <person name="Uhlik O."/>
        </authorList>
    </citation>
    <scope>NUCLEOTIDE SEQUENCE</scope>
    <source>
        <strain evidence="3">A5X3R13</strain>
    </source>
</reference>
<dbReference type="EMBL" id="CP094970">
    <property type="protein sequence ID" value="UYM06114.1"/>
    <property type="molecule type" value="Genomic_DNA"/>
</dbReference>
<proteinExistence type="predicted"/>
<organism evidence="3 4">
    <name type="scientific">Solicola gregarius</name>
    <dbReference type="NCBI Taxonomy" id="2908642"/>
    <lineage>
        <taxon>Bacteria</taxon>
        <taxon>Bacillati</taxon>
        <taxon>Actinomycetota</taxon>
        <taxon>Actinomycetes</taxon>
        <taxon>Propionibacteriales</taxon>
        <taxon>Nocardioidaceae</taxon>
        <taxon>Solicola</taxon>
    </lineage>
</organism>
<dbReference type="RefSeq" id="WP_271634963.1">
    <property type="nucleotide sequence ID" value="NZ_CP094970.1"/>
</dbReference>
<keyword evidence="3" id="KW-0378">Hydrolase</keyword>
<evidence type="ECO:0000313" key="4">
    <source>
        <dbReference type="Proteomes" id="UP001164390"/>
    </source>
</evidence>
<dbReference type="Proteomes" id="UP001164390">
    <property type="component" value="Chromosome"/>
</dbReference>
<name>A0AA46TIS3_9ACTN</name>
<evidence type="ECO:0000259" key="2">
    <source>
        <dbReference type="Pfam" id="PF01557"/>
    </source>
</evidence>
<dbReference type="Pfam" id="PF01557">
    <property type="entry name" value="FAA_hydrolase"/>
    <property type="match status" value="1"/>
</dbReference>
<dbReference type="PANTHER" id="PTHR30143:SF0">
    <property type="entry name" value="2-KETO-4-PENTENOATE HYDRATASE"/>
    <property type="match status" value="1"/>
</dbReference>
<protein>
    <submittedName>
        <fullName evidence="3">Fumarylacetoacetate hydrolase family protein</fullName>
    </submittedName>
</protein>
<dbReference type="Gene3D" id="3.90.850.10">
    <property type="entry name" value="Fumarylacetoacetase-like, C-terminal domain"/>
    <property type="match status" value="1"/>
</dbReference>